<dbReference type="SUPFAM" id="SSF54637">
    <property type="entry name" value="Thioesterase/thiol ester dehydrase-isomerase"/>
    <property type="match status" value="1"/>
</dbReference>
<organism evidence="3 4">
    <name type="scientific">Shewanella atlantica</name>
    <dbReference type="NCBI Taxonomy" id="271099"/>
    <lineage>
        <taxon>Bacteria</taxon>
        <taxon>Pseudomonadati</taxon>
        <taxon>Pseudomonadota</taxon>
        <taxon>Gammaproteobacteria</taxon>
        <taxon>Alteromonadales</taxon>
        <taxon>Shewanellaceae</taxon>
        <taxon>Shewanella</taxon>
    </lineage>
</organism>
<dbReference type="Pfam" id="PF13279">
    <property type="entry name" value="4HBT_2"/>
    <property type="match status" value="1"/>
</dbReference>
<dbReference type="PANTHER" id="PTHR31793:SF27">
    <property type="entry name" value="NOVEL THIOESTERASE SUPERFAMILY DOMAIN AND SAPOSIN A-TYPE DOMAIN CONTAINING PROTEIN (0610012H03RIK)"/>
    <property type="match status" value="1"/>
</dbReference>
<dbReference type="CDD" id="cd00586">
    <property type="entry name" value="4HBT"/>
    <property type="match status" value="1"/>
</dbReference>
<dbReference type="RefSeq" id="WP_126507971.1">
    <property type="nucleotide sequence ID" value="NZ_RXNV01000018.1"/>
</dbReference>
<accession>A0A3S0L4R5</accession>
<dbReference type="AlphaFoldDB" id="A0A3S0L4R5"/>
<comment type="caution">
    <text evidence="3">The sequence shown here is derived from an EMBL/GenBank/DDBJ whole genome shotgun (WGS) entry which is preliminary data.</text>
</comment>
<comment type="similarity">
    <text evidence="1">Belongs to the 4-hydroxybenzoyl-CoA thioesterase family.</text>
</comment>
<dbReference type="InterPro" id="IPR029069">
    <property type="entry name" value="HotDog_dom_sf"/>
</dbReference>
<keyword evidence="2" id="KW-0378">Hydrolase</keyword>
<evidence type="ECO:0000313" key="4">
    <source>
        <dbReference type="Proteomes" id="UP000282060"/>
    </source>
</evidence>
<evidence type="ECO:0000256" key="1">
    <source>
        <dbReference type="ARBA" id="ARBA00005953"/>
    </source>
</evidence>
<evidence type="ECO:0000313" key="3">
    <source>
        <dbReference type="EMBL" id="RTR26993.1"/>
    </source>
</evidence>
<dbReference type="Proteomes" id="UP000282060">
    <property type="component" value="Unassembled WGS sequence"/>
</dbReference>
<dbReference type="GO" id="GO:0047617">
    <property type="term" value="F:fatty acyl-CoA hydrolase activity"/>
    <property type="evidence" value="ECO:0007669"/>
    <property type="project" value="TreeGrafter"/>
</dbReference>
<name>A0A3S0L4R5_9GAMM</name>
<sequence>MSETFFSLEIHPRFNETDALGHINNTIIPVWNEAARKPIFEIFNPTLNLDKWDLIVAGFTIAFLSPTNYGSPVSIKTWISRVGNSSFEVTQQSWQLGKQTSETKTTMVHYDYGIDKSQPLSEEIKQRLSALTGE</sequence>
<dbReference type="Gene3D" id="3.10.129.10">
    <property type="entry name" value="Hotdog Thioesterase"/>
    <property type="match status" value="1"/>
</dbReference>
<gene>
    <name evidence="3" type="ORF">EKG39_21010</name>
</gene>
<keyword evidence="4" id="KW-1185">Reference proteome</keyword>
<protein>
    <submittedName>
        <fullName evidence="3">Acyl-CoA thioesterase</fullName>
    </submittedName>
</protein>
<dbReference type="InterPro" id="IPR050563">
    <property type="entry name" value="4-hydroxybenzoyl-CoA_TE"/>
</dbReference>
<evidence type="ECO:0000256" key="2">
    <source>
        <dbReference type="ARBA" id="ARBA00022801"/>
    </source>
</evidence>
<proteinExistence type="inferred from homology"/>
<reference evidence="3 4" key="1">
    <citation type="submission" date="2018-12" db="EMBL/GenBank/DDBJ databases">
        <authorList>
            <person name="Yu L."/>
        </authorList>
    </citation>
    <scope>NUCLEOTIDE SEQUENCE [LARGE SCALE GENOMIC DNA]</scope>
    <source>
        <strain evidence="3 4">HAW-EB5</strain>
    </source>
</reference>
<dbReference type="PANTHER" id="PTHR31793">
    <property type="entry name" value="4-HYDROXYBENZOYL-COA THIOESTERASE FAMILY MEMBER"/>
    <property type="match status" value="1"/>
</dbReference>
<dbReference type="EMBL" id="RXNV01000018">
    <property type="protein sequence ID" value="RTR26993.1"/>
    <property type="molecule type" value="Genomic_DNA"/>
</dbReference>
<dbReference type="OrthoDB" id="9799036at2"/>